<dbReference type="InterPro" id="IPR015943">
    <property type="entry name" value="WD40/YVTN_repeat-like_dom_sf"/>
</dbReference>
<evidence type="ECO:0000313" key="11">
    <source>
        <dbReference type="Proteomes" id="UP000007875"/>
    </source>
</evidence>
<keyword evidence="2" id="KW-0853">WD repeat</keyword>
<organism evidence="10 11">
    <name type="scientific">Ciona savignyi</name>
    <name type="common">Pacific transparent sea squirt</name>
    <dbReference type="NCBI Taxonomy" id="51511"/>
    <lineage>
        <taxon>Eukaryota</taxon>
        <taxon>Metazoa</taxon>
        <taxon>Chordata</taxon>
        <taxon>Tunicata</taxon>
        <taxon>Ascidiacea</taxon>
        <taxon>Phlebobranchia</taxon>
        <taxon>Cionidae</taxon>
        <taxon>Ciona</taxon>
    </lineage>
</organism>
<reference evidence="11" key="1">
    <citation type="submission" date="2003-08" db="EMBL/GenBank/DDBJ databases">
        <authorList>
            <person name="Birren B."/>
            <person name="Nusbaum C."/>
            <person name="Abebe A."/>
            <person name="Abouelleil A."/>
            <person name="Adekoya E."/>
            <person name="Ait-zahra M."/>
            <person name="Allen N."/>
            <person name="Allen T."/>
            <person name="An P."/>
            <person name="Anderson M."/>
            <person name="Anderson S."/>
            <person name="Arachchi H."/>
            <person name="Armbruster J."/>
            <person name="Bachantsang P."/>
            <person name="Baldwin J."/>
            <person name="Barry A."/>
            <person name="Bayul T."/>
            <person name="Blitshsteyn B."/>
            <person name="Bloom T."/>
            <person name="Blye J."/>
            <person name="Boguslavskiy L."/>
            <person name="Borowsky M."/>
            <person name="Boukhgalter B."/>
            <person name="Brunache A."/>
            <person name="Butler J."/>
            <person name="Calixte N."/>
            <person name="Calvo S."/>
            <person name="Camarata J."/>
            <person name="Campo K."/>
            <person name="Chang J."/>
            <person name="Cheshatsang Y."/>
            <person name="Citroen M."/>
            <person name="Collymore A."/>
            <person name="Considine T."/>
            <person name="Cook A."/>
            <person name="Cooke P."/>
            <person name="Corum B."/>
            <person name="Cuomo C."/>
            <person name="David R."/>
            <person name="Dawoe T."/>
            <person name="Degray S."/>
            <person name="Dodge S."/>
            <person name="Dooley K."/>
            <person name="Dorje P."/>
            <person name="Dorjee K."/>
            <person name="Dorris L."/>
            <person name="Duffey N."/>
            <person name="Dupes A."/>
            <person name="Elkins T."/>
            <person name="Engels R."/>
            <person name="Erickson J."/>
            <person name="Farina A."/>
            <person name="Faro S."/>
            <person name="Ferreira P."/>
            <person name="Fischer H."/>
            <person name="Fitzgerald M."/>
            <person name="Foley K."/>
            <person name="Gage D."/>
            <person name="Galagan J."/>
            <person name="Gearin G."/>
            <person name="Gnerre S."/>
            <person name="Gnirke A."/>
            <person name="Goyette A."/>
            <person name="Graham J."/>
            <person name="Grandbois E."/>
            <person name="Gyaltsen K."/>
            <person name="Hafez N."/>
            <person name="Hagopian D."/>
            <person name="Hagos B."/>
            <person name="Hall J."/>
            <person name="Hatcher B."/>
            <person name="Heller A."/>
            <person name="Higgins H."/>
            <person name="Honan T."/>
            <person name="Horn A."/>
            <person name="Houde N."/>
            <person name="Hughes L."/>
            <person name="Hulme W."/>
            <person name="Husby E."/>
            <person name="Iliev I."/>
            <person name="Jaffe D."/>
            <person name="Jones C."/>
            <person name="Kamal M."/>
            <person name="Kamat A."/>
            <person name="Kamvysselis M."/>
            <person name="Karlsson E."/>
            <person name="Kells C."/>
            <person name="Kieu A."/>
            <person name="Kisner P."/>
            <person name="Kodira C."/>
            <person name="Kulbokas E."/>
            <person name="Labutti K."/>
            <person name="Lama D."/>
            <person name="Landers T."/>
            <person name="Leger J."/>
            <person name="Levine S."/>
            <person name="Lewis D."/>
            <person name="Lewis T."/>
            <person name="Lindblad-toh K."/>
            <person name="Liu X."/>
            <person name="Lokyitsang T."/>
            <person name="Lokyitsang Y."/>
            <person name="Lucien O."/>
            <person name="Lui A."/>
            <person name="Ma L.J."/>
            <person name="Mabbitt R."/>
            <person name="Macdonald J."/>
            <person name="Maclean C."/>
            <person name="Major J."/>
            <person name="Manning J."/>
            <person name="Marabella R."/>
            <person name="Maru K."/>
            <person name="Matthews C."/>
            <person name="Mauceli E."/>
            <person name="Mccarthy M."/>
            <person name="Mcdonough S."/>
            <person name="Mcghee T."/>
            <person name="Meldrim J."/>
            <person name="Meneus L."/>
            <person name="Mesirov J."/>
            <person name="Mihalev A."/>
            <person name="Mihova T."/>
            <person name="Mikkelsen T."/>
            <person name="Mlenga V."/>
            <person name="Moru K."/>
            <person name="Mozes J."/>
            <person name="Mulrain L."/>
            <person name="Munson G."/>
            <person name="Naylor J."/>
            <person name="Newes C."/>
            <person name="Nguyen C."/>
            <person name="Nguyen N."/>
            <person name="Nguyen T."/>
            <person name="Nicol R."/>
            <person name="Nielsen C."/>
            <person name="Nizzari M."/>
            <person name="Norbu C."/>
            <person name="Norbu N."/>
            <person name="O'donnell P."/>
            <person name="Okoawo O."/>
            <person name="O'leary S."/>
            <person name="Omotosho B."/>
            <person name="O'neill K."/>
            <person name="Osman S."/>
            <person name="Parker S."/>
            <person name="Perrin D."/>
            <person name="Phunkhang P."/>
            <person name="Piqani B."/>
            <person name="Purcell S."/>
            <person name="Rachupka T."/>
            <person name="Ramasamy U."/>
            <person name="Rameau R."/>
            <person name="Ray V."/>
            <person name="Raymond C."/>
            <person name="Retta R."/>
            <person name="Richardson S."/>
            <person name="Rise C."/>
            <person name="Rodriguez J."/>
            <person name="Rogers J."/>
            <person name="Rogov P."/>
            <person name="Rutman M."/>
            <person name="Schupbach R."/>
            <person name="Seaman C."/>
            <person name="Settipalli S."/>
            <person name="Sharpe T."/>
            <person name="Sheridan J."/>
            <person name="Sherpa N."/>
            <person name="Shi J."/>
            <person name="Smirnov S."/>
            <person name="Smith C."/>
            <person name="Sougnez C."/>
            <person name="Spencer B."/>
            <person name="Stalker J."/>
            <person name="Stange-thomann N."/>
            <person name="Stavropoulos S."/>
            <person name="Stetson K."/>
            <person name="Stone C."/>
            <person name="Stone S."/>
            <person name="Stubbs M."/>
            <person name="Talamas J."/>
            <person name="Tchuinga P."/>
            <person name="Tenzing P."/>
            <person name="Tesfaye S."/>
            <person name="Theodore J."/>
            <person name="Thoulutsang Y."/>
            <person name="Topham K."/>
            <person name="Towey S."/>
            <person name="Tsamla T."/>
            <person name="Tsomo N."/>
            <person name="Vallee D."/>
            <person name="Vassiliev H."/>
            <person name="Venkataraman V."/>
            <person name="Vinson J."/>
            <person name="Vo A."/>
            <person name="Wade C."/>
            <person name="Wang S."/>
            <person name="Wangchuk T."/>
            <person name="Wangdi T."/>
            <person name="Whittaker C."/>
            <person name="Wilkinson J."/>
            <person name="Wu Y."/>
            <person name="Wyman D."/>
            <person name="Yadav S."/>
            <person name="Yang S."/>
            <person name="Yang X."/>
            <person name="Yeager S."/>
            <person name="Yee E."/>
            <person name="Young G."/>
            <person name="Zainoun J."/>
            <person name="Zembeck L."/>
            <person name="Zimmer A."/>
            <person name="Zody M."/>
            <person name="Lander E."/>
        </authorList>
    </citation>
    <scope>NUCLEOTIDE SEQUENCE [LARGE SCALE GENOMIC DNA]</scope>
</reference>
<dbReference type="InterPro" id="IPR055410">
    <property type="entry name" value="Beta-prop_CAF1B_HIR1"/>
</dbReference>
<dbReference type="Pfam" id="PF24105">
    <property type="entry name" value="Beta-prop_CAF1B_HIR1"/>
    <property type="match status" value="1"/>
</dbReference>
<dbReference type="GO" id="GO:0033186">
    <property type="term" value="C:CAF-1 complex"/>
    <property type="evidence" value="ECO:0007669"/>
    <property type="project" value="TreeGrafter"/>
</dbReference>
<dbReference type="eggNOG" id="KOG1009">
    <property type="taxonomic scope" value="Eukaryota"/>
</dbReference>
<accession>H2YPZ4</accession>
<dbReference type="InParanoid" id="H2YPZ4"/>
<evidence type="ECO:0000256" key="5">
    <source>
        <dbReference type="ARBA" id="ARBA00022853"/>
    </source>
</evidence>
<dbReference type="GeneTree" id="ENSGT00550000074968"/>
<dbReference type="PANTHER" id="PTHR15271:SF4">
    <property type="entry name" value="CHROMATIN ASSEMBLY FACTOR 1 SUBUNIT B"/>
    <property type="match status" value="1"/>
</dbReference>
<dbReference type="SUPFAM" id="SSF50978">
    <property type="entry name" value="WD40 repeat-like"/>
    <property type="match status" value="1"/>
</dbReference>
<reference evidence="10" key="2">
    <citation type="submission" date="2025-08" db="UniProtKB">
        <authorList>
            <consortium name="Ensembl"/>
        </authorList>
    </citation>
    <scope>IDENTIFICATION</scope>
</reference>
<evidence type="ECO:0000256" key="6">
    <source>
        <dbReference type="ARBA" id="ARBA00023204"/>
    </source>
</evidence>
<keyword evidence="11" id="KW-1185">Reference proteome</keyword>
<sequence>MVHCVSKMKQPAANQAENEKDKMQRIFHDESVVRRRLSFSPDGKMLMAPAGCLQVDCGKENQSIQQINTTMIFPRGSLSKPVAYLPGLQLPSSIVCCSPCRYKLMDPHNDPPFKMGFRYIFAVASSDTVVLYDTQHPTPFAVISNIHYASITDLSWSSDGLVLAVSSRDGFCSLVEFDHLELGEIFTQNPETIPEPKKSTPECPPPKLGNTPMDVTDIQQAGAEEVNNKEQMVVDTVDQELYKETENLSSCTSNTPRRVKLTPVSDNSPGNSKFSATKSSSAHKKRRIPLTVVDTKK</sequence>
<feature type="region of interest" description="Disordered" evidence="8">
    <location>
        <begin position="248"/>
        <end position="297"/>
    </location>
</feature>
<dbReference type="GO" id="GO:0006334">
    <property type="term" value="P:nucleosome assembly"/>
    <property type="evidence" value="ECO:0007669"/>
    <property type="project" value="TreeGrafter"/>
</dbReference>
<evidence type="ECO:0000259" key="9">
    <source>
        <dbReference type="Pfam" id="PF24105"/>
    </source>
</evidence>
<dbReference type="InterPro" id="IPR045145">
    <property type="entry name" value="PTHR15271"/>
</dbReference>
<evidence type="ECO:0000313" key="10">
    <source>
        <dbReference type="Ensembl" id="ENSCSAVP00000007402.1"/>
    </source>
</evidence>
<dbReference type="GO" id="GO:0006281">
    <property type="term" value="P:DNA repair"/>
    <property type="evidence" value="ECO:0007669"/>
    <property type="project" value="UniProtKB-KW"/>
</dbReference>
<feature type="domain" description="CAF1B/HIR1 beta-propeller" evidence="9">
    <location>
        <begin position="2"/>
        <end position="182"/>
    </location>
</feature>
<dbReference type="GO" id="GO:0005634">
    <property type="term" value="C:nucleus"/>
    <property type="evidence" value="ECO:0007669"/>
    <property type="project" value="UniProtKB-SubCell"/>
</dbReference>
<keyword evidence="6" id="KW-0234">DNA repair</keyword>
<dbReference type="PANTHER" id="PTHR15271">
    <property type="entry name" value="CHROMATIN ASSEMBLY FACTOR 1 SUBUNIT B"/>
    <property type="match status" value="1"/>
</dbReference>
<keyword evidence="7" id="KW-0539">Nucleus</keyword>
<evidence type="ECO:0000256" key="7">
    <source>
        <dbReference type="ARBA" id="ARBA00023242"/>
    </source>
</evidence>
<evidence type="ECO:0000256" key="2">
    <source>
        <dbReference type="ARBA" id="ARBA00022574"/>
    </source>
</evidence>
<evidence type="ECO:0000256" key="1">
    <source>
        <dbReference type="ARBA" id="ARBA00004123"/>
    </source>
</evidence>
<dbReference type="STRING" id="51511.ENSCSAVP00000007402"/>
<dbReference type="InterPro" id="IPR036322">
    <property type="entry name" value="WD40_repeat_dom_sf"/>
</dbReference>
<dbReference type="Proteomes" id="UP000007875">
    <property type="component" value="Unassembled WGS sequence"/>
</dbReference>
<dbReference type="Ensembl" id="ENSCSAVT00000007499.1">
    <property type="protein sequence ID" value="ENSCSAVP00000007402.1"/>
    <property type="gene ID" value="ENSCSAVG00000004423.1"/>
</dbReference>
<dbReference type="HOGENOM" id="CLU_936762_0_0_1"/>
<feature type="compositionally biased region" description="Polar residues" evidence="8">
    <location>
        <begin position="264"/>
        <end position="280"/>
    </location>
</feature>
<protein>
    <recommendedName>
        <fullName evidence="9">CAF1B/HIR1 beta-propeller domain-containing protein</fullName>
    </recommendedName>
</protein>
<evidence type="ECO:0000256" key="3">
    <source>
        <dbReference type="ARBA" id="ARBA00022737"/>
    </source>
</evidence>
<dbReference type="AlphaFoldDB" id="H2YPZ4"/>
<dbReference type="GO" id="GO:0006335">
    <property type="term" value="P:DNA replication-dependent chromatin assembly"/>
    <property type="evidence" value="ECO:0007669"/>
    <property type="project" value="InterPro"/>
</dbReference>
<comment type="subcellular location">
    <subcellularLocation>
        <location evidence="1">Nucleus</location>
    </subcellularLocation>
</comment>
<reference evidence="10" key="3">
    <citation type="submission" date="2025-09" db="UniProtKB">
        <authorList>
            <consortium name="Ensembl"/>
        </authorList>
    </citation>
    <scope>IDENTIFICATION</scope>
</reference>
<keyword evidence="4" id="KW-0227">DNA damage</keyword>
<proteinExistence type="predicted"/>
<keyword evidence="3" id="KW-0677">Repeat</keyword>
<keyword evidence="5" id="KW-0156">Chromatin regulator</keyword>
<name>H2YPZ4_CIOSA</name>
<dbReference type="Gene3D" id="2.130.10.10">
    <property type="entry name" value="YVTN repeat-like/Quinoprotein amine dehydrogenase"/>
    <property type="match status" value="1"/>
</dbReference>
<evidence type="ECO:0000256" key="8">
    <source>
        <dbReference type="SAM" id="MobiDB-lite"/>
    </source>
</evidence>
<dbReference type="FunCoup" id="H2YPZ4">
    <property type="interactions" value="134"/>
</dbReference>
<evidence type="ECO:0000256" key="4">
    <source>
        <dbReference type="ARBA" id="ARBA00022763"/>
    </source>
</evidence>